<dbReference type="Pfam" id="PF06405">
    <property type="entry name" value="RCC_reductase"/>
    <property type="match status" value="1"/>
</dbReference>
<dbReference type="PANTHER" id="PTHR34685">
    <property type="entry name" value="RED CHLOROPHYLL CATABOLITE REDUCTASE, CHLOROPLASTIC"/>
    <property type="match status" value="1"/>
</dbReference>
<accession>A0A067GVB7</accession>
<evidence type="ECO:0000313" key="1">
    <source>
        <dbReference type="EMBL" id="KDO79226.1"/>
    </source>
</evidence>
<evidence type="ECO:0000313" key="2">
    <source>
        <dbReference type="Proteomes" id="UP000027120"/>
    </source>
</evidence>
<dbReference type="SMR" id="A0A067GVB7"/>
<proteinExistence type="predicted"/>
<dbReference type="STRING" id="2711.A0A067GVB7"/>
<organism evidence="1 2">
    <name type="scientific">Citrus sinensis</name>
    <name type="common">Sweet orange</name>
    <name type="synonym">Citrus aurantium var. sinensis</name>
    <dbReference type="NCBI Taxonomy" id="2711"/>
    <lineage>
        <taxon>Eukaryota</taxon>
        <taxon>Viridiplantae</taxon>
        <taxon>Streptophyta</taxon>
        <taxon>Embryophyta</taxon>
        <taxon>Tracheophyta</taxon>
        <taxon>Spermatophyta</taxon>
        <taxon>Magnoliopsida</taxon>
        <taxon>eudicotyledons</taxon>
        <taxon>Gunneridae</taxon>
        <taxon>Pentapetalae</taxon>
        <taxon>rosids</taxon>
        <taxon>malvids</taxon>
        <taxon>Sapindales</taxon>
        <taxon>Rutaceae</taxon>
        <taxon>Aurantioideae</taxon>
        <taxon>Citrus</taxon>
    </lineage>
</organism>
<dbReference type="PANTHER" id="PTHR34685:SF3">
    <property type="entry name" value="RED CHLOROPHYLL CATABOLITE REDUCTASE"/>
    <property type="match status" value="1"/>
</dbReference>
<dbReference type="GO" id="GO:0051743">
    <property type="term" value="F:red chlorophyll catabolite reductase activity"/>
    <property type="evidence" value="ECO:0007669"/>
    <property type="project" value="InterPro"/>
</dbReference>
<dbReference type="Proteomes" id="UP000027120">
    <property type="component" value="Unassembled WGS sequence"/>
</dbReference>
<dbReference type="AlphaFoldDB" id="A0A067GVB7"/>
<gene>
    <name evidence="1" type="ORF">CISIN_1g029930mg</name>
</gene>
<sequence>MNITNLQAYLKSSTDVPHFQFELVQCSPTYFILFLDITPRKDLVLYPNYLKTFYEEAQLETLRQRLEQVPETKPYLSSSLYFRGVVSPTGILVSIKCEEVGGTDRCEEIIREHVSPIAHDVMVIWLEKYFSGATVGVTERAELEKRDLLVKTRAIEMDLSSSLPLQFGQEVANRVLDVIKGVFGA</sequence>
<dbReference type="EMBL" id="KK784878">
    <property type="protein sequence ID" value="KDO79226.1"/>
    <property type="molecule type" value="Genomic_DNA"/>
</dbReference>
<keyword evidence="2" id="KW-1185">Reference proteome</keyword>
<dbReference type="PaxDb" id="2711-XP_006466608.1"/>
<dbReference type="InterPro" id="IPR009439">
    <property type="entry name" value="RCC_reductase"/>
</dbReference>
<name>A0A067GVB7_CITSI</name>
<protein>
    <recommendedName>
        <fullName evidence="3">Red chlorophyll catabolite reductase</fullName>
    </recommendedName>
</protein>
<reference evidence="1 2" key="1">
    <citation type="submission" date="2014-04" db="EMBL/GenBank/DDBJ databases">
        <authorList>
            <consortium name="International Citrus Genome Consortium"/>
            <person name="Gmitter F."/>
            <person name="Chen C."/>
            <person name="Farmerie W."/>
            <person name="Harkins T."/>
            <person name="Desany B."/>
            <person name="Mohiuddin M."/>
            <person name="Kodira C."/>
            <person name="Borodovsky M."/>
            <person name="Lomsadze A."/>
            <person name="Burns P."/>
            <person name="Jenkins J."/>
            <person name="Prochnik S."/>
            <person name="Shu S."/>
            <person name="Chapman J."/>
            <person name="Pitluck S."/>
            <person name="Schmutz J."/>
            <person name="Rokhsar D."/>
        </authorList>
    </citation>
    <scope>NUCLEOTIDE SEQUENCE</scope>
</reference>
<evidence type="ECO:0008006" key="3">
    <source>
        <dbReference type="Google" id="ProtNLM"/>
    </source>
</evidence>
<dbReference type="eggNOG" id="ENOG502R78A">
    <property type="taxonomic scope" value="Eukaryota"/>
</dbReference>
<dbReference type="Gene3D" id="3.40.1500.20">
    <property type="match status" value="1"/>
</dbReference>